<dbReference type="InterPro" id="IPR001694">
    <property type="entry name" value="NADH_UbQ_OxRdtase_su1/FPO"/>
</dbReference>
<dbReference type="STRING" id="871271.ZICARI_102"/>
<evidence type="ECO:0000256" key="5">
    <source>
        <dbReference type="HAMAP-Rule" id="MF_01350"/>
    </source>
</evidence>
<feature type="transmembrane region" description="Helical" evidence="5">
    <location>
        <begin position="240"/>
        <end position="259"/>
    </location>
</feature>
<evidence type="ECO:0000256" key="2">
    <source>
        <dbReference type="ARBA" id="ARBA00022692"/>
    </source>
</evidence>
<feature type="transmembrane region" description="Helical" evidence="5">
    <location>
        <begin position="304"/>
        <end position="323"/>
    </location>
</feature>
<dbReference type="HAMAP" id="MF_01350">
    <property type="entry name" value="NDH1_NuoH"/>
    <property type="match status" value="1"/>
</dbReference>
<feature type="transmembrane region" description="Helical" evidence="5">
    <location>
        <begin position="184"/>
        <end position="203"/>
    </location>
</feature>
<dbReference type="GO" id="GO:0005886">
    <property type="term" value="C:plasma membrane"/>
    <property type="evidence" value="ECO:0007669"/>
    <property type="project" value="UniProtKB-SubCell"/>
</dbReference>
<dbReference type="GO" id="GO:0016655">
    <property type="term" value="F:oxidoreductase activity, acting on NAD(P)H, quinone or similar compound as acceptor"/>
    <property type="evidence" value="ECO:0007669"/>
    <property type="project" value="UniProtKB-UniRule"/>
</dbReference>
<keyword evidence="2 5" id="KW-0812">Transmembrane</keyword>
<dbReference type="AlphaFoldDB" id="E0TIU2"/>
<accession>E0TIU2</accession>
<feature type="transmembrane region" description="Helical" evidence="5">
    <location>
        <begin position="108"/>
        <end position="130"/>
    </location>
</feature>
<evidence type="ECO:0000313" key="7">
    <source>
        <dbReference type="EMBL" id="ADM89719.1"/>
    </source>
</evidence>
<dbReference type="InterPro" id="IPR018086">
    <property type="entry name" value="NADH_UbQ_OxRdtase_su1_CS"/>
</dbReference>
<evidence type="ECO:0000256" key="3">
    <source>
        <dbReference type="ARBA" id="ARBA00022989"/>
    </source>
</evidence>
<organism evidence="7 8">
    <name type="scientific">Zinderia insecticola (strain CARI)</name>
    <dbReference type="NCBI Taxonomy" id="871271"/>
    <lineage>
        <taxon>Bacteria</taxon>
        <taxon>Pseudomonadati</taxon>
        <taxon>Pseudomonadota</taxon>
        <taxon>Betaproteobacteria</taxon>
        <taxon>Burkholderiales</taxon>
        <taxon>Oxalobacteraceae</taxon>
        <taxon>Candidatus Zinderia</taxon>
    </lineage>
</organism>
<proteinExistence type="inferred from homology"/>
<comment type="function">
    <text evidence="5">NDH-1 shuttles electrons from NADH, via FMN and iron-sulfur (Fe-S) centers, to quinones in the respiratory chain. The immediate electron acceptor for the enzyme in this species is believed to be ubiquinone. Couples the redox reaction to proton translocation (for every two electrons transferred, four hydrogen ions are translocated across the cytoplasmic membrane), and thus conserves the redox energy in a proton gradient. This subunit may bind ubiquinone.</text>
</comment>
<evidence type="ECO:0000256" key="6">
    <source>
        <dbReference type="RuleBase" id="RU000471"/>
    </source>
</evidence>
<keyword evidence="4 5" id="KW-0472">Membrane</keyword>
<reference evidence="7 8" key="1">
    <citation type="journal article" date="2010" name="Genome Biol. Evol.">
        <title>Functional convergence in reduced genomes of bacterial symbionts spanning 200 My of evolution.</title>
        <authorList>
            <person name="McCutcheon J.P."/>
            <person name="Moran N.A."/>
        </authorList>
    </citation>
    <scope>NUCLEOTIDE SEQUENCE [LARGE SCALE GENOMIC DNA]</scope>
    <source>
        <strain evidence="7 8">CARI</strain>
    </source>
</reference>
<evidence type="ECO:0000313" key="8">
    <source>
        <dbReference type="Proteomes" id="UP000001303"/>
    </source>
</evidence>
<dbReference type="Proteomes" id="UP000001303">
    <property type="component" value="Chromosome"/>
</dbReference>
<dbReference type="KEGG" id="zin:ZICARI_102"/>
<dbReference type="EC" id="7.1.1.-" evidence="5"/>
<keyword evidence="5" id="KW-1278">Translocase</keyword>
<dbReference type="PROSITE" id="PS00668">
    <property type="entry name" value="COMPLEX1_ND1_2"/>
    <property type="match status" value="1"/>
</dbReference>
<dbReference type="GO" id="GO:0009060">
    <property type="term" value="P:aerobic respiration"/>
    <property type="evidence" value="ECO:0007669"/>
    <property type="project" value="TreeGrafter"/>
</dbReference>
<keyword evidence="3 5" id="KW-1133">Transmembrane helix</keyword>
<comment type="catalytic activity">
    <reaction evidence="5">
        <text>a quinone + NADH + 5 H(+)(in) = a quinol + NAD(+) + 4 H(+)(out)</text>
        <dbReference type="Rhea" id="RHEA:57888"/>
        <dbReference type="ChEBI" id="CHEBI:15378"/>
        <dbReference type="ChEBI" id="CHEBI:24646"/>
        <dbReference type="ChEBI" id="CHEBI:57540"/>
        <dbReference type="ChEBI" id="CHEBI:57945"/>
        <dbReference type="ChEBI" id="CHEBI:132124"/>
    </reaction>
</comment>
<gene>
    <name evidence="5 7" type="primary">nuoH</name>
    <name evidence="7" type="ordered locus">ZICARI_102</name>
</gene>
<dbReference type="PANTHER" id="PTHR11432:SF3">
    <property type="entry name" value="NADH-UBIQUINONE OXIDOREDUCTASE CHAIN 1"/>
    <property type="match status" value="1"/>
</dbReference>
<dbReference type="EMBL" id="CP002161">
    <property type="protein sequence ID" value="ADM89719.1"/>
    <property type="molecule type" value="Genomic_DNA"/>
</dbReference>
<dbReference type="PANTHER" id="PTHR11432">
    <property type="entry name" value="NADH DEHYDROGENASE SUBUNIT 1"/>
    <property type="match status" value="1"/>
</dbReference>
<evidence type="ECO:0000256" key="4">
    <source>
        <dbReference type="ARBA" id="ARBA00023136"/>
    </source>
</evidence>
<protein>
    <recommendedName>
        <fullName evidence="5">NADH-quinone oxidoreductase subunit H</fullName>
        <ecNumber evidence="5">7.1.1.-</ecNumber>
    </recommendedName>
    <alternativeName>
        <fullName evidence="5">NADH dehydrogenase I subunit H</fullName>
    </alternativeName>
    <alternativeName>
        <fullName evidence="5">NDH-1 subunit H</fullName>
    </alternativeName>
</protein>
<reference key="2">
    <citation type="submission" date="2010-08" db="EMBL/GenBank/DDBJ databases">
        <title>Functional convergence in reduced genomes of bacterial symbionts spanning 200 million years of evolution.</title>
        <authorList>
            <person name="McCutcheon J.P."/>
            <person name="Moran N.A."/>
        </authorList>
    </citation>
    <scope>NUCLEOTIDE SEQUENCE</scope>
    <source>
        <strain>CARI</strain>
    </source>
</reference>
<keyword evidence="8" id="KW-1185">Reference proteome</keyword>
<feature type="transmembrane region" description="Helical" evidence="5">
    <location>
        <begin position="6"/>
        <end position="29"/>
    </location>
</feature>
<keyword evidence="5 7" id="KW-0830">Ubiquinone</keyword>
<comment type="similarity">
    <text evidence="5 6">Belongs to the complex I subunit 1 family.</text>
</comment>
<dbReference type="HOGENOM" id="CLU_015134_0_1_4"/>
<keyword evidence="5" id="KW-0874">Quinone</keyword>
<sequence>MLNKLIFYNIFKMILFLLFILFIVSYLIYWERKLIAWFHLRYGPNRTGIFGLLQPIADTLKLIFKEIIIPKKSNKYLFIISPILMLFPSFLLWSIIPFNNKIYISNIYNSLLFIISISSIEIYGIIIGGLSSNSKYAFLGILRAISQMISYEIPIAFCYSIIVFITKTSNIIKIVNKQSLNIFYWNFFILFPIFVIYTISSIIEINRHPFDVIEGESEIVAGYMIEYSGISFSLFFLSEYMNLIFVSLLNSLIFLGGWYSPFKILNFIPNIFWLIIKVLFLISFFIWIRATLPRFKYNKIIKLCWNFFLPYIVIYYIFLIILIKI</sequence>
<feature type="transmembrane region" description="Helical" evidence="5">
    <location>
        <begin position="271"/>
        <end position="292"/>
    </location>
</feature>
<name>E0TIU2_ZINIC</name>
<comment type="subunit">
    <text evidence="5">NDH-1 is composed of 14 different subunits. Subunits NuoA, H, J, K, L, M, N constitute the membrane sector of the complex.</text>
</comment>
<evidence type="ECO:0000256" key="1">
    <source>
        <dbReference type="ARBA" id="ARBA00004141"/>
    </source>
</evidence>
<feature type="transmembrane region" description="Helical" evidence="5">
    <location>
        <begin position="76"/>
        <end position="96"/>
    </location>
</feature>
<dbReference type="GO" id="GO:0048038">
    <property type="term" value="F:quinone binding"/>
    <property type="evidence" value="ECO:0007669"/>
    <property type="project" value="UniProtKB-KW"/>
</dbReference>
<keyword evidence="5 6" id="KW-0520">NAD</keyword>
<dbReference type="GO" id="GO:0003954">
    <property type="term" value="F:NADH dehydrogenase activity"/>
    <property type="evidence" value="ECO:0007669"/>
    <property type="project" value="TreeGrafter"/>
</dbReference>
<comment type="subcellular location">
    <subcellularLocation>
        <location evidence="6">Cell membrane</location>
        <topology evidence="6">Multi-pass membrane protein</topology>
    </subcellularLocation>
    <subcellularLocation>
        <location evidence="1">Membrane</location>
        <topology evidence="1">Multi-pass membrane protein</topology>
    </subcellularLocation>
</comment>
<dbReference type="Pfam" id="PF00146">
    <property type="entry name" value="NADHdh"/>
    <property type="match status" value="1"/>
</dbReference>
<feature type="transmembrane region" description="Helical" evidence="5">
    <location>
        <begin position="151"/>
        <end position="172"/>
    </location>
</feature>